<dbReference type="SUPFAM" id="SSF50630">
    <property type="entry name" value="Acid proteases"/>
    <property type="match status" value="1"/>
</dbReference>
<dbReference type="CDD" id="cd05483">
    <property type="entry name" value="retropepsin_like_bacteria"/>
    <property type="match status" value="1"/>
</dbReference>
<keyword evidence="1" id="KW-0732">Signal</keyword>
<feature type="signal peptide" evidence="1">
    <location>
        <begin position="1"/>
        <end position="22"/>
    </location>
</feature>
<comment type="caution">
    <text evidence="2">The sequence shown here is derived from an EMBL/GenBank/DDBJ whole genome shotgun (WGS) entry which is preliminary data.</text>
</comment>
<sequence length="398" mass="43837">MRALGQYLIIWAGLLGAPVAFASDVPAASGVDFYRWLVSEPGQRASLAQLKKQCENVLGEAAHLKCAVTVFARMLEAKAANQLPEYYLAIQRRHGRAIEADADLKPLFSMFGDQSLAILAATGEFSVRGPRQPEVLPIHPYAKDAYFAEEVLPFVDVDAANGATTRFVLDTGAPQTRVNAATAKLMGIRLLPDASYRYSTFYGEKALPARLGILASLRVGHREFRNVLVFVSDRENLLGLDLISKLGPLRITRRALELNPPLSVRCDTPITYSRQDLNQRLLVEAWLDRRATRAIIDTGNIDYLTTATLGDQVGASAIRPGNSPTQGPDRTRYQSVQGVLAMRGTALPVTYKYFPGFTLPPSWVAGHYVPSILLGWRAFNDFELHLDIESGHSCLNRI</sequence>
<keyword evidence="3" id="KW-1185">Reference proteome</keyword>
<evidence type="ECO:0008006" key="4">
    <source>
        <dbReference type="Google" id="ProtNLM"/>
    </source>
</evidence>
<dbReference type="OrthoDB" id="6796137at2"/>
<protein>
    <recommendedName>
        <fullName evidence="4">Aspartyl protease</fullName>
    </recommendedName>
</protein>
<dbReference type="InterPro" id="IPR034122">
    <property type="entry name" value="Retropepsin-like_bacterial"/>
</dbReference>
<name>A0A4V2XA92_PSEVA</name>
<reference evidence="3" key="1">
    <citation type="journal article" date="2019" name="bioRxiv">
        <title>Bacterially produced spermidine induces plant systemic susceptibility to pathogens.</title>
        <authorList>
            <person name="Melnyk R.A."/>
            <person name="Beskrovnaya P.A."/>
            <person name="Liu Z."/>
            <person name="Song Y."/>
            <person name="Haney C.H."/>
        </authorList>
    </citation>
    <scope>NUCLEOTIDE SEQUENCE [LARGE SCALE GENOMIC DNA]</scope>
    <source>
        <strain evidence="3">Dha-51</strain>
    </source>
</reference>
<evidence type="ECO:0000313" key="3">
    <source>
        <dbReference type="Proteomes" id="UP000295254"/>
    </source>
</evidence>
<evidence type="ECO:0000256" key="1">
    <source>
        <dbReference type="SAM" id="SignalP"/>
    </source>
</evidence>
<feature type="chain" id="PRO_5020867682" description="Aspartyl protease" evidence="1">
    <location>
        <begin position="23"/>
        <end position="398"/>
    </location>
</feature>
<proteinExistence type="predicted"/>
<accession>A0A4V2XA92</accession>
<dbReference type="Pfam" id="PF13975">
    <property type="entry name" value="gag-asp_proteas"/>
    <property type="match status" value="1"/>
</dbReference>
<organism evidence="2 3">
    <name type="scientific">Pseudomonas vancouverensis</name>
    <dbReference type="NCBI Taxonomy" id="95300"/>
    <lineage>
        <taxon>Bacteria</taxon>
        <taxon>Pseudomonadati</taxon>
        <taxon>Pseudomonadota</taxon>
        <taxon>Gammaproteobacteria</taxon>
        <taxon>Pseudomonadales</taxon>
        <taxon>Pseudomonadaceae</taxon>
        <taxon>Pseudomonas</taxon>
    </lineage>
</organism>
<evidence type="ECO:0000313" key="2">
    <source>
        <dbReference type="EMBL" id="TDB66745.1"/>
    </source>
</evidence>
<gene>
    <name evidence="2" type="ORF">EIY72_04985</name>
</gene>
<dbReference type="Gene3D" id="2.40.70.10">
    <property type="entry name" value="Acid Proteases"/>
    <property type="match status" value="1"/>
</dbReference>
<dbReference type="EMBL" id="RRZK01000007">
    <property type="protein sequence ID" value="TDB66745.1"/>
    <property type="molecule type" value="Genomic_DNA"/>
</dbReference>
<dbReference type="AlphaFoldDB" id="A0A4V2XA92"/>
<dbReference type="InterPro" id="IPR021109">
    <property type="entry name" value="Peptidase_aspartic_dom_sf"/>
</dbReference>
<dbReference type="Proteomes" id="UP000295254">
    <property type="component" value="Unassembled WGS sequence"/>
</dbReference>